<dbReference type="GeneID" id="5433493"/>
<dbReference type="AlphaFoldDB" id="A0A384JA28"/>
<keyword evidence="3" id="KW-0472">Membrane</keyword>
<accession>A0A384JA28</accession>
<dbReference type="PANTHER" id="PTHR33365:SF4">
    <property type="entry name" value="CYCLOCHLOROTINE BIOSYNTHESIS PROTEIN O"/>
    <property type="match status" value="1"/>
</dbReference>
<evidence type="ECO:0008006" key="6">
    <source>
        <dbReference type="Google" id="ProtNLM"/>
    </source>
</evidence>
<dbReference type="OrthoDB" id="3687641at2759"/>
<gene>
    <name evidence="4" type="ORF">BCIN_02g04750</name>
</gene>
<reference evidence="4 5" key="2">
    <citation type="journal article" date="2012" name="Eukaryot. Cell">
        <title>Genome update of Botrytis cinerea strains B05.10 and T4.</title>
        <authorList>
            <person name="Staats M."/>
            <person name="van Kan J.A."/>
        </authorList>
    </citation>
    <scope>NUCLEOTIDE SEQUENCE [LARGE SCALE GENOMIC DNA]</scope>
    <source>
        <strain evidence="4 5">B05.10</strain>
    </source>
</reference>
<keyword evidence="5" id="KW-1185">Reference proteome</keyword>
<keyword evidence="3" id="KW-1133">Transmembrane helix</keyword>
<dbReference type="InterPro" id="IPR021765">
    <property type="entry name" value="UstYa-like"/>
</dbReference>
<dbReference type="VEuPathDB" id="FungiDB:Bcin02g04750"/>
<dbReference type="RefSeq" id="XP_001552964.1">
    <property type="nucleotide sequence ID" value="XM_001552914.2"/>
</dbReference>
<name>A0A384JA28_BOTFB</name>
<dbReference type="KEGG" id="bfu:BCIN_02g04750"/>
<sequence>MENKFMPNASAHPLRIILYTIFLSTAIISTFILLAHKEILPFLAPVQNLIIYQICPGAHDHTSGATIPVPPASEFHSKIFEPIPALEAAIGDPEDVDWDEYLLTPNGGFIMVDEGDGVTKGYGVTMFHQLHCLGMIRTMLFGGSMNHDHEVQGAEWSKNPLHFLHCLDYIAQGIICTADDTLEVPKPTTNAMGKVVDGIDGMGHEHQCRNASALREKVLLSESTPVWRAALGRTSVFSHRAIPVT</sequence>
<proteinExistence type="inferred from homology"/>
<reference evidence="4 5" key="1">
    <citation type="journal article" date="2011" name="PLoS Genet.">
        <title>Genomic analysis of the necrotrophic fungal pathogens Sclerotinia sclerotiorum and Botrytis cinerea.</title>
        <authorList>
            <person name="Amselem J."/>
            <person name="Cuomo C.A."/>
            <person name="van Kan J.A."/>
            <person name="Viaud M."/>
            <person name="Benito E.P."/>
            <person name="Couloux A."/>
            <person name="Coutinho P.M."/>
            <person name="de Vries R.P."/>
            <person name="Dyer P.S."/>
            <person name="Fillinger S."/>
            <person name="Fournier E."/>
            <person name="Gout L."/>
            <person name="Hahn M."/>
            <person name="Kohn L."/>
            <person name="Lapalu N."/>
            <person name="Plummer K.M."/>
            <person name="Pradier J.M."/>
            <person name="Quevillon E."/>
            <person name="Sharon A."/>
            <person name="Simon A."/>
            <person name="ten Have A."/>
            <person name="Tudzynski B."/>
            <person name="Tudzynski P."/>
            <person name="Wincker P."/>
            <person name="Andrew M."/>
            <person name="Anthouard V."/>
            <person name="Beever R.E."/>
            <person name="Beffa R."/>
            <person name="Benoit I."/>
            <person name="Bouzid O."/>
            <person name="Brault B."/>
            <person name="Chen Z."/>
            <person name="Choquer M."/>
            <person name="Collemare J."/>
            <person name="Cotton P."/>
            <person name="Danchin E.G."/>
            <person name="Da Silva C."/>
            <person name="Gautier A."/>
            <person name="Giraud C."/>
            <person name="Giraud T."/>
            <person name="Gonzalez C."/>
            <person name="Grossetete S."/>
            <person name="Guldener U."/>
            <person name="Henrissat B."/>
            <person name="Howlett B.J."/>
            <person name="Kodira C."/>
            <person name="Kretschmer M."/>
            <person name="Lappartient A."/>
            <person name="Leroch M."/>
            <person name="Levis C."/>
            <person name="Mauceli E."/>
            <person name="Neuveglise C."/>
            <person name="Oeser B."/>
            <person name="Pearson M."/>
            <person name="Poulain J."/>
            <person name="Poussereau N."/>
            <person name="Quesneville H."/>
            <person name="Rascle C."/>
            <person name="Schumacher J."/>
            <person name="Segurens B."/>
            <person name="Sexton A."/>
            <person name="Silva E."/>
            <person name="Sirven C."/>
            <person name="Soanes D.M."/>
            <person name="Talbot N.J."/>
            <person name="Templeton M."/>
            <person name="Yandava C."/>
            <person name="Yarden O."/>
            <person name="Zeng Q."/>
            <person name="Rollins J.A."/>
            <person name="Lebrun M.H."/>
            <person name="Dickman M."/>
        </authorList>
    </citation>
    <scope>NUCLEOTIDE SEQUENCE [LARGE SCALE GENOMIC DNA]</scope>
    <source>
        <strain evidence="4 5">B05.10</strain>
    </source>
</reference>
<evidence type="ECO:0000256" key="3">
    <source>
        <dbReference type="SAM" id="Phobius"/>
    </source>
</evidence>
<evidence type="ECO:0000256" key="1">
    <source>
        <dbReference type="ARBA" id="ARBA00004685"/>
    </source>
</evidence>
<reference evidence="4 5" key="3">
    <citation type="journal article" date="2017" name="Mol. Plant Pathol.">
        <title>A gapless genome sequence of the fungus Botrytis cinerea.</title>
        <authorList>
            <person name="Van Kan J.A."/>
            <person name="Stassen J.H."/>
            <person name="Mosbach A."/>
            <person name="Van Der Lee T.A."/>
            <person name="Faino L."/>
            <person name="Farmer A.D."/>
            <person name="Papasotiriou D.G."/>
            <person name="Zhou S."/>
            <person name="Seidl M.F."/>
            <person name="Cottam E."/>
            <person name="Edel D."/>
            <person name="Hahn M."/>
            <person name="Schwartz D.C."/>
            <person name="Dietrich R.A."/>
            <person name="Widdison S."/>
            <person name="Scalliet G."/>
        </authorList>
    </citation>
    <scope>NUCLEOTIDE SEQUENCE [LARGE SCALE GENOMIC DNA]</scope>
    <source>
        <strain evidence="4 5">B05.10</strain>
    </source>
</reference>
<evidence type="ECO:0000256" key="2">
    <source>
        <dbReference type="ARBA" id="ARBA00035112"/>
    </source>
</evidence>
<dbReference type="GO" id="GO:0043386">
    <property type="term" value="P:mycotoxin biosynthetic process"/>
    <property type="evidence" value="ECO:0007669"/>
    <property type="project" value="InterPro"/>
</dbReference>
<comment type="similarity">
    <text evidence="2">Belongs to the ustYa family.</text>
</comment>
<organism evidence="4 5">
    <name type="scientific">Botryotinia fuckeliana (strain B05.10)</name>
    <name type="common">Noble rot fungus</name>
    <name type="synonym">Botrytis cinerea</name>
    <dbReference type="NCBI Taxonomy" id="332648"/>
    <lineage>
        <taxon>Eukaryota</taxon>
        <taxon>Fungi</taxon>
        <taxon>Dikarya</taxon>
        <taxon>Ascomycota</taxon>
        <taxon>Pezizomycotina</taxon>
        <taxon>Leotiomycetes</taxon>
        <taxon>Helotiales</taxon>
        <taxon>Sclerotiniaceae</taxon>
        <taxon>Botrytis</taxon>
    </lineage>
</organism>
<dbReference type="Pfam" id="PF11807">
    <property type="entry name" value="UstYa"/>
    <property type="match status" value="1"/>
</dbReference>
<dbReference type="PANTHER" id="PTHR33365">
    <property type="entry name" value="YALI0B05434P"/>
    <property type="match status" value="1"/>
</dbReference>
<dbReference type="EMBL" id="CP009806">
    <property type="protein sequence ID" value="ATZ47164.1"/>
    <property type="molecule type" value="Genomic_DNA"/>
</dbReference>
<evidence type="ECO:0000313" key="5">
    <source>
        <dbReference type="Proteomes" id="UP000001798"/>
    </source>
</evidence>
<dbReference type="OMA" id="KVHWAHC"/>
<dbReference type="Proteomes" id="UP000001798">
    <property type="component" value="Chromosome 2"/>
</dbReference>
<feature type="transmembrane region" description="Helical" evidence="3">
    <location>
        <begin position="16"/>
        <end position="35"/>
    </location>
</feature>
<keyword evidence="3" id="KW-0812">Transmembrane</keyword>
<comment type="pathway">
    <text evidence="1">Mycotoxin biosynthesis.</text>
</comment>
<evidence type="ECO:0000313" key="4">
    <source>
        <dbReference type="EMBL" id="ATZ47164.1"/>
    </source>
</evidence>
<protein>
    <recommendedName>
        <fullName evidence="6">Oxidase ustYa</fullName>
    </recommendedName>
</protein>